<protein>
    <submittedName>
        <fullName evidence="4">Beta-lactamase domain protein</fullName>
    </submittedName>
</protein>
<dbReference type="PANTHER" id="PTHR42951:SF22">
    <property type="entry name" value="METALLO BETA-LACTAMASE SUPERFAMILY LIPOPROTEIN"/>
    <property type="match status" value="1"/>
</dbReference>
<sequence>MHAGRIDEMRGRTRRTRHAMTATHARTKIERADFGRVSVFFGEKNGKYPDGNQVLIRGADTRAAFDTPVVSNHIGAEFDATELVVMGHVHEDHMAGLHRLPRARVYAHEADVPALRSWEGMVDTYGLDDALAPRMLEKLQREFFYTPRPDAHGYVDGASWDLGQTQVRALHFPGHTAGHSVLLIEPEAVAFIGDIDLTGFGPYYGDACSSLHDFRRSLARLHEIPAKVWVTSHHRGIYTDRESFLRDLAAYTAKLSEHEARLLAMLEESPKTLAQLVEQRLLYPPGYQNVWVEGAERRTILQHLAELLAQGRVLQDDQGAYRVA</sequence>
<dbReference type="PANTHER" id="PTHR42951">
    <property type="entry name" value="METALLO-BETA-LACTAMASE DOMAIN-CONTAINING"/>
    <property type="match status" value="1"/>
</dbReference>
<name>C6BLD9_RALP1</name>
<accession>C6BLD9</accession>
<dbReference type="InterPro" id="IPR050855">
    <property type="entry name" value="NDM-1-like"/>
</dbReference>
<dbReference type="SUPFAM" id="SSF56281">
    <property type="entry name" value="Metallo-hydrolase/oxidoreductase"/>
    <property type="match status" value="1"/>
</dbReference>
<feature type="region of interest" description="Disordered" evidence="2">
    <location>
        <begin position="1"/>
        <end position="21"/>
    </location>
</feature>
<organism evidence="4">
    <name type="scientific">Ralstonia pickettii (strain 12D)</name>
    <dbReference type="NCBI Taxonomy" id="428406"/>
    <lineage>
        <taxon>Bacteria</taxon>
        <taxon>Pseudomonadati</taxon>
        <taxon>Pseudomonadota</taxon>
        <taxon>Betaproteobacteria</taxon>
        <taxon>Burkholderiales</taxon>
        <taxon>Burkholderiaceae</taxon>
        <taxon>Ralstonia</taxon>
    </lineage>
</organism>
<evidence type="ECO:0000256" key="2">
    <source>
        <dbReference type="SAM" id="MobiDB-lite"/>
    </source>
</evidence>
<evidence type="ECO:0000259" key="3">
    <source>
        <dbReference type="SMART" id="SM00849"/>
    </source>
</evidence>
<feature type="compositionally biased region" description="Basic and acidic residues" evidence="2">
    <location>
        <begin position="1"/>
        <end position="11"/>
    </location>
</feature>
<dbReference type="CDD" id="cd06262">
    <property type="entry name" value="metallo-hydrolase-like_MBL-fold"/>
    <property type="match status" value="1"/>
</dbReference>
<dbReference type="Gene3D" id="3.60.15.10">
    <property type="entry name" value="Ribonuclease Z/Hydroxyacylglutathione hydrolase-like"/>
    <property type="match status" value="1"/>
</dbReference>
<reference evidence="4" key="1">
    <citation type="submission" date="2009-06" db="EMBL/GenBank/DDBJ databases">
        <title>Complete sequence chromosome 2 of Ralstonia pickettii 12D.</title>
        <authorList>
            <consortium name="US DOE Joint Genome Institute"/>
            <person name="Lucas S."/>
            <person name="Copeland A."/>
            <person name="Lapidus A."/>
            <person name="Glavina del Rio T."/>
            <person name="Dalin E."/>
            <person name="Tice H."/>
            <person name="Bruce D."/>
            <person name="Goodwin L."/>
            <person name="Pitluck S."/>
            <person name="Sims D."/>
            <person name="Meincke L."/>
            <person name="Brettin T."/>
            <person name="Detter J.C."/>
            <person name="Han C."/>
            <person name="Larimer F."/>
            <person name="Land M."/>
            <person name="Hauser L."/>
            <person name="Kyrpides N."/>
            <person name="Ovchinnikova G."/>
            <person name="Marsh T."/>
            <person name="Richardson P."/>
        </authorList>
    </citation>
    <scope>NUCLEOTIDE SEQUENCE [LARGE SCALE GENOMIC DNA]</scope>
    <source>
        <strain evidence="4">12D</strain>
    </source>
</reference>
<dbReference type="HOGENOM" id="CLU_936035_0_0_4"/>
<dbReference type="InterPro" id="IPR001279">
    <property type="entry name" value="Metallo-B-lactamas"/>
</dbReference>
<dbReference type="KEGG" id="rpf:Rpic12D_3638"/>
<evidence type="ECO:0000256" key="1">
    <source>
        <dbReference type="SAM" id="Coils"/>
    </source>
</evidence>
<proteinExistence type="predicted"/>
<dbReference type="InterPro" id="IPR036866">
    <property type="entry name" value="RibonucZ/Hydroxyglut_hydro"/>
</dbReference>
<feature type="domain" description="Metallo-beta-lactamase" evidence="3">
    <location>
        <begin position="50"/>
        <end position="233"/>
    </location>
</feature>
<keyword evidence="1" id="KW-0175">Coiled coil</keyword>
<feature type="coiled-coil region" evidence="1">
    <location>
        <begin position="241"/>
        <end position="268"/>
    </location>
</feature>
<dbReference type="SMART" id="SM00849">
    <property type="entry name" value="Lactamase_B"/>
    <property type="match status" value="1"/>
</dbReference>
<evidence type="ECO:0000313" key="4">
    <source>
        <dbReference type="EMBL" id="ACS64897.1"/>
    </source>
</evidence>
<dbReference type="EMBL" id="CP001645">
    <property type="protein sequence ID" value="ACS64897.1"/>
    <property type="molecule type" value="Genomic_DNA"/>
</dbReference>
<dbReference type="STRING" id="428406.Rpic12D_3638"/>
<gene>
    <name evidence="4" type="ordered locus">Rpic12D_3638</name>
</gene>
<dbReference type="AlphaFoldDB" id="C6BLD9"/>